<dbReference type="OrthoDB" id="1738562at2759"/>
<reference evidence="2" key="1">
    <citation type="journal article" date="2019" name="Plant Biotechnol. J.">
        <title>Genome sequencing of the Australian wild diploid species Gossypium australe highlights disease resistance and delayed gland morphogenesis.</title>
        <authorList>
            <person name="Cai Y."/>
            <person name="Cai X."/>
            <person name="Wang Q."/>
            <person name="Wang P."/>
            <person name="Zhang Y."/>
            <person name="Cai C."/>
            <person name="Xu Y."/>
            <person name="Wang K."/>
            <person name="Zhou Z."/>
            <person name="Wang C."/>
            <person name="Geng S."/>
            <person name="Li B."/>
            <person name="Dong Q."/>
            <person name="Hou Y."/>
            <person name="Wang H."/>
            <person name="Ai P."/>
            <person name="Liu Z."/>
            <person name="Yi F."/>
            <person name="Sun M."/>
            <person name="An G."/>
            <person name="Cheng J."/>
            <person name="Zhang Y."/>
            <person name="Shi Q."/>
            <person name="Xie Y."/>
            <person name="Shi X."/>
            <person name="Chang Y."/>
            <person name="Huang F."/>
            <person name="Chen Y."/>
            <person name="Hong S."/>
            <person name="Mi L."/>
            <person name="Sun Q."/>
            <person name="Zhang L."/>
            <person name="Zhou B."/>
            <person name="Peng R."/>
            <person name="Zhang X."/>
            <person name="Liu F."/>
        </authorList>
    </citation>
    <scope>NUCLEOTIDE SEQUENCE [LARGE SCALE GENOMIC DNA]</scope>
    <source>
        <strain evidence="2">cv. PA1801</strain>
    </source>
</reference>
<proteinExistence type="predicted"/>
<keyword evidence="2" id="KW-1185">Reference proteome</keyword>
<keyword evidence="1" id="KW-0548">Nucleotidyltransferase</keyword>
<name>A0A5B6WEF3_9ROSI</name>
<dbReference type="InterPro" id="IPR043502">
    <property type="entry name" value="DNA/RNA_pol_sf"/>
</dbReference>
<evidence type="ECO:0000313" key="1">
    <source>
        <dbReference type="EMBL" id="KAA3479793.1"/>
    </source>
</evidence>
<dbReference type="Proteomes" id="UP000325315">
    <property type="component" value="Unassembled WGS sequence"/>
</dbReference>
<accession>A0A5B6WEF3</accession>
<dbReference type="AlphaFoldDB" id="A0A5B6WEF3"/>
<gene>
    <name evidence="1" type="ORF">EPI10_020276</name>
</gene>
<keyword evidence="1" id="KW-0808">Transferase</keyword>
<protein>
    <submittedName>
        <fullName evidence="1">RNA-directed DNA polymerase-like protein</fullName>
    </submittedName>
</protein>
<dbReference type="SUPFAM" id="SSF56672">
    <property type="entry name" value="DNA/RNA polymerases"/>
    <property type="match status" value="1"/>
</dbReference>
<sequence>MHKILLEEGEKPIIDGKKRLKPITKEIVRKKIIKWLDVGIIYPISNNSWVSLAQCVPKKRKTMVVENKIEQVNLVGPFFATIHGLDVGPTCGKGVLLLFRWVPGIKPNSCSLGGPT</sequence>
<dbReference type="Gene3D" id="3.10.10.10">
    <property type="entry name" value="HIV Type 1 Reverse Transcriptase, subunit A, domain 1"/>
    <property type="match status" value="1"/>
</dbReference>
<evidence type="ECO:0000313" key="2">
    <source>
        <dbReference type="Proteomes" id="UP000325315"/>
    </source>
</evidence>
<keyword evidence="1" id="KW-0695">RNA-directed DNA polymerase</keyword>
<organism evidence="1 2">
    <name type="scientific">Gossypium australe</name>
    <dbReference type="NCBI Taxonomy" id="47621"/>
    <lineage>
        <taxon>Eukaryota</taxon>
        <taxon>Viridiplantae</taxon>
        <taxon>Streptophyta</taxon>
        <taxon>Embryophyta</taxon>
        <taxon>Tracheophyta</taxon>
        <taxon>Spermatophyta</taxon>
        <taxon>Magnoliopsida</taxon>
        <taxon>eudicotyledons</taxon>
        <taxon>Gunneridae</taxon>
        <taxon>Pentapetalae</taxon>
        <taxon>rosids</taxon>
        <taxon>malvids</taxon>
        <taxon>Malvales</taxon>
        <taxon>Malvaceae</taxon>
        <taxon>Malvoideae</taxon>
        <taxon>Gossypium</taxon>
    </lineage>
</organism>
<dbReference type="EMBL" id="SMMG02000003">
    <property type="protein sequence ID" value="KAA3479793.1"/>
    <property type="molecule type" value="Genomic_DNA"/>
</dbReference>
<comment type="caution">
    <text evidence="1">The sequence shown here is derived from an EMBL/GenBank/DDBJ whole genome shotgun (WGS) entry which is preliminary data.</text>
</comment>
<dbReference type="GO" id="GO:0003964">
    <property type="term" value="F:RNA-directed DNA polymerase activity"/>
    <property type="evidence" value="ECO:0007669"/>
    <property type="project" value="UniProtKB-KW"/>
</dbReference>